<dbReference type="EC" id="3.1.4.58" evidence="2"/>
<keyword evidence="4" id="KW-0436">Ligase</keyword>
<dbReference type="Pfam" id="PF02834">
    <property type="entry name" value="LigT_PEase"/>
    <property type="match status" value="2"/>
</dbReference>
<comment type="catalytic activity">
    <reaction evidence="2">
        <text>a 3'-end 2',3'-cyclophospho-ribonucleotide-RNA + H2O = a 3'-end 2'-phospho-ribonucleotide-RNA + H(+)</text>
        <dbReference type="Rhea" id="RHEA:11828"/>
        <dbReference type="Rhea" id="RHEA-COMP:10464"/>
        <dbReference type="Rhea" id="RHEA-COMP:17353"/>
        <dbReference type="ChEBI" id="CHEBI:15377"/>
        <dbReference type="ChEBI" id="CHEBI:15378"/>
        <dbReference type="ChEBI" id="CHEBI:83064"/>
        <dbReference type="ChEBI" id="CHEBI:173113"/>
        <dbReference type="EC" id="3.1.4.58"/>
    </reaction>
</comment>
<evidence type="ECO:0000259" key="3">
    <source>
        <dbReference type="Pfam" id="PF02834"/>
    </source>
</evidence>
<dbReference type="Gene3D" id="3.90.1140.10">
    <property type="entry name" value="Cyclic phosphodiesterase"/>
    <property type="match status" value="1"/>
</dbReference>
<comment type="similarity">
    <text evidence="2">Belongs to the 2H phosphoesterase superfamily. ThpR family.</text>
</comment>
<name>A0A6J4QGY4_9ACTN</name>
<evidence type="ECO:0000313" key="4">
    <source>
        <dbReference type="EMBL" id="CAA9442950.1"/>
    </source>
</evidence>
<feature type="active site" description="Proton acceptor" evidence="2">
    <location>
        <position position="126"/>
    </location>
</feature>
<dbReference type="AlphaFoldDB" id="A0A6J4QGY4"/>
<dbReference type="InterPro" id="IPR009097">
    <property type="entry name" value="Cyclic_Pdiesterase"/>
</dbReference>
<dbReference type="GO" id="GO:0008664">
    <property type="term" value="F:RNA 2',3'-cyclic 3'-phosphodiesterase activity"/>
    <property type="evidence" value="ECO:0007669"/>
    <property type="project" value="UniProtKB-EC"/>
</dbReference>
<sequence>MRAFVAIFPPPKVRKETLASARRLPPDDRVRWTKPENVHLTLKFLGDVREENLDDLRATLGEVCAGHAPFDVALAGLGAFPSTRRAKVLWAGVGAGSGRLRSLAADIDAALTPLSFEREKRLYAPHLTLGRVRGRPVSLDLPSGAGDIGFRVRQVELMESTLNPEGAIYETLGVFDLEREAGGVYLNGDQGADVHQDEE</sequence>
<dbReference type="GO" id="GO:0016874">
    <property type="term" value="F:ligase activity"/>
    <property type="evidence" value="ECO:0007669"/>
    <property type="project" value="UniProtKB-KW"/>
</dbReference>
<reference evidence="4" key="1">
    <citation type="submission" date="2020-02" db="EMBL/GenBank/DDBJ databases">
        <authorList>
            <person name="Meier V. D."/>
        </authorList>
    </citation>
    <scope>NUCLEOTIDE SEQUENCE</scope>
    <source>
        <strain evidence="4">AVDCRST_MAG78</strain>
    </source>
</reference>
<feature type="short sequence motif" description="HXTX 1" evidence="2">
    <location>
        <begin position="39"/>
        <end position="42"/>
    </location>
</feature>
<accession>A0A6J4QGY4</accession>
<feature type="short sequence motif" description="HXTX 2" evidence="2">
    <location>
        <begin position="126"/>
        <end position="129"/>
    </location>
</feature>
<keyword evidence="1 2" id="KW-0378">Hydrolase</keyword>
<gene>
    <name evidence="4" type="ORF">AVDCRST_MAG78-2609</name>
</gene>
<dbReference type="HAMAP" id="MF_01940">
    <property type="entry name" value="RNA_CPDase"/>
    <property type="match status" value="1"/>
</dbReference>
<comment type="function">
    <text evidence="2">Hydrolyzes RNA 2',3'-cyclic phosphodiester to an RNA 2'-phosphomonoester.</text>
</comment>
<evidence type="ECO:0000256" key="1">
    <source>
        <dbReference type="ARBA" id="ARBA00022801"/>
    </source>
</evidence>
<dbReference type="SUPFAM" id="SSF55144">
    <property type="entry name" value="LigT-like"/>
    <property type="match status" value="1"/>
</dbReference>
<dbReference type="InterPro" id="IPR014051">
    <property type="entry name" value="Phosphoesterase_HXTX"/>
</dbReference>
<dbReference type="NCBIfam" id="TIGR02258">
    <property type="entry name" value="2_5_ligase"/>
    <property type="match status" value="1"/>
</dbReference>
<feature type="active site" description="Proton donor" evidence="2">
    <location>
        <position position="39"/>
    </location>
</feature>
<evidence type="ECO:0000256" key="2">
    <source>
        <dbReference type="HAMAP-Rule" id="MF_01940"/>
    </source>
</evidence>
<dbReference type="GO" id="GO:0004113">
    <property type="term" value="F:2',3'-cyclic-nucleotide 3'-phosphodiesterase activity"/>
    <property type="evidence" value="ECO:0007669"/>
    <property type="project" value="InterPro"/>
</dbReference>
<proteinExistence type="inferred from homology"/>
<feature type="domain" description="Phosphoesterase HXTX" evidence="3">
    <location>
        <begin position="98"/>
        <end position="169"/>
    </location>
</feature>
<dbReference type="EMBL" id="CADCVB010000172">
    <property type="protein sequence ID" value="CAA9442950.1"/>
    <property type="molecule type" value="Genomic_DNA"/>
</dbReference>
<protein>
    <recommendedName>
        <fullName evidence="2">RNA 2',3'-cyclic phosphodiesterase</fullName>
        <shortName evidence="2">RNA 2',3'-CPDase</shortName>
        <ecNumber evidence="2">3.1.4.58</ecNumber>
    </recommendedName>
</protein>
<dbReference type="InterPro" id="IPR004175">
    <property type="entry name" value="RNA_CPDase"/>
</dbReference>
<dbReference type="PANTHER" id="PTHR35561">
    <property type="entry name" value="RNA 2',3'-CYCLIC PHOSPHODIESTERASE"/>
    <property type="match status" value="1"/>
</dbReference>
<dbReference type="PANTHER" id="PTHR35561:SF1">
    <property type="entry name" value="RNA 2',3'-CYCLIC PHOSPHODIESTERASE"/>
    <property type="match status" value="1"/>
</dbReference>
<organism evidence="4">
    <name type="scientific">uncultured Rubrobacteraceae bacterium</name>
    <dbReference type="NCBI Taxonomy" id="349277"/>
    <lineage>
        <taxon>Bacteria</taxon>
        <taxon>Bacillati</taxon>
        <taxon>Actinomycetota</taxon>
        <taxon>Rubrobacteria</taxon>
        <taxon>Rubrobacterales</taxon>
        <taxon>Rubrobacteraceae</taxon>
        <taxon>environmental samples</taxon>
    </lineage>
</organism>
<feature type="domain" description="Phosphoesterase HXTX" evidence="3">
    <location>
        <begin position="7"/>
        <end position="90"/>
    </location>
</feature>